<dbReference type="EMBL" id="JAAIPF010000060">
    <property type="protein sequence ID" value="NSF75305.1"/>
    <property type="molecule type" value="Genomic_DNA"/>
</dbReference>
<dbReference type="Proteomes" id="UP000822152">
    <property type="component" value="Unassembled WGS sequence"/>
</dbReference>
<keyword evidence="1" id="KW-0812">Transmembrane</keyword>
<keyword evidence="3" id="KW-1185">Reference proteome</keyword>
<gene>
    <name evidence="2" type="ORF">G4952_16220</name>
</gene>
<reference evidence="2 3" key="1">
    <citation type="journal article" date="2020" name="Cell Host Microbe">
        <title>Functional and Genomic Variation between Human-Derived Isolates of Lachnospiraceae Reveals Inter- and Intra-Species Diversity.</title>
        <authorList>
            <person name="Sorbara M.T."/>
            <person name="Littmann E.R."/>
            <person name="Fontana E."/>
            <person name="Moody T.U."/>
            <person name="Kohout C.E."/>
            <person name="Gjonbalaj M."/>
            <person name="Eaton V."/>
            <person name="Seok R."/>
            <person name="Leiner I.M."/>
            <person name="Pamer E.G."/>
        </authorList>
    </citation>
    <scope>NUCLEOTIDE SEQUENCE [LARGE SCALE GENOMIC DNA]</scope>
    <source>
        <strain evidence="2 3">MSK.20.11</strain>
    </source>
</reference>
<accession>A0ABX2GSC8</accession>
<feature type="transmembrane region" description="Helical" evidence="1">
    <location>
        <begin position="45"/>
        <end position="65"/>
    </location>
</feature>
<sequence length="72" mass="8188">MKRIIKIFLLAVLAMFFASLAGIFISEEFVFHNNISGIKDLSGIWLHTFGWNFVINIVIAMIIAVKFGKKDK</sequence>
<evidence type="ECO:0000313" key="2">
    <source>
        <dbReference type="EMBL" id="NSF75305.1"/>
    </source>
</evidence>
<proteinExistence type="predicted"/>
<name>A0ABX2GSC8_9FIRM</name>
<comment type="caution">
    <text evidence="2">The sequence shown here is derived from an EMBL/GenBank/DDBJ whole genome shotgun (WGS) entry which is preliminary data.</text>
</comment>
<keyword evidence="1" id="KW-1133">Transmembrane helix</keyword>
<protein>
    <submittedName>
        <fullName evidence="2">Uncharacterized protein</fullName>
    </submittedName>
</protein>
<keyword evidence="1" id="KW-0472">Membrane</keyword>
<evidence type="ECO:0000313" key="3">
    <source>
        <dbReference type="Proteomes" id="UP000822152"/>
    </source>
</evidence>
<evidence type="ECO:0000256" key="1">
    <source>
        <dbReference type="SAM" id="Phobius"/>
    </source>
</evidence>
<dbReference type="RefSeq" id="WP_173679410.1">
    <property type="nucleotide sequence ID" value="NZ_JAAINC010000017.1"/>
</dbReference>
<organism evidence="2 3">
    <name type="scientific">Blautia wexlerae</name>
    <dbReference type="NCBI Taxonomy" id="418240"/>
    <lineage>
        <taxon>Bacteria</taxon>
        <taxon>Bacillati</taxon>
        <taxon>Bacillota</taxon>
        <taxon>Clostridia</taxon>
        <taxon>Lachnospirales</taxon>
        <taxon>Lachnospiraceae</taxon>
        <taxon>Blautia</taxon>
    </lineage>
</organism>